<name>A0ABY6CUY5_9BACT</name>
<keyword evidence="3" id="KW-1185">Reference proteome</keyword>
<evidence type="ECO:0000256" key="1">
    <source>
        <dbReference type="SAM" id="SignalP"/>
    </source>
</evidence>
<feature type="chain" id="PRO_5045346868" description="DUF4384 domain-containing protein" evidence="1">
    <location>
        <begin position="21"/>
        <end position="222"/>
    </location>
</feature>
<evidence type="ECO:0000313" key="2">
    <source>
        <dbReference type="EMBL" id="UXX77742.1"/>
    </source>
</evidence>
<dbReference type="EMBL" id="CP106735">
    <property type="protein sequence ID" value="UXX77742.1"/>
    <property type="molecule type" value="Genomic_DNA"/>
</dbReference>
<accession>A0ABY6CUY5</accession>
<protein>
    <recommendedName>
        <fullName evidence="4">DUF4384 domain-containing protein</fullName>
    </recommendedName>
</protein>
<feature type="signal peptide" evidence="1">
    <location>
        <begin position="1"/>
        <end position="20"/>
    </location>
</feature>
<organism evidence="2 3">
    <name type="scientific">Reichenbachiella carrageenanivorans</name>
    <dbReference type="NCBI Taxonomy" id="2979869"/>
    <lineage>
        <taxon>Bacteria</taxon>
        <taxon>Pseudomonadati</taxon>
        <taxon>Bacteroidota</taxon>
        <taxon>Cytophagia</taxon>
        <taxon>Cytophagales</taxon>
        <taxon>Reichenbachiellaceae</taxon>
        <taxon>Reichenbachiella</taxon>
    </lineage>
</organism>
<dbReference type="Proteomes" id="UP001062165">
    <property type="component" value="Chromosome"/>
</dbReference>
<sequence length="222" mass="25262">MTRVFTLTCLVSLFLLPCQAQESDSLVSSQQVIRVLKTLPTSFSGNAENCIPYDVYAFKYKKTWILALVESENVEAFIVRGPRTDQSPYLASRFMSVGMSLIVPNKYYYIQKNRRKVINDIETYPFYKLKRKGKKAMKGLLYLELPDPKVRPSFFLWKIFAKKREEIEATPSGLKEGFDQSINGTNEELEQAGDQLLEIPNAAEEVGGAVEEKKGFLFFGGK</sequence>
<evidence type="ECO:0008006" key="4">
    <source>
        <dbReference type="Google" id="ProtNLM"/>
    </source>
</evidence>
<reference evidence="2" key="1">
    <citation type="submission" date="2022-10" db="EMBL/GenBank/DDBJ databases">
        <title>Comparative genomics and taxonomic characterization of three novel marine species of genus Reichenbachiella exhibiting antioxidant and polysaccharide degradation activities.</title>
        <authorList>
            <person name="Muhammad N."/>
            <person name="Lee Y.-J."/>
            <person name="Ko J."/>
            <person name="Kim S.-G."/>
        </authorList>
    </citation>
    <scope>NUCLEOTIDE SEQUENCE</scope>
    <source>
        <strain evidence="2">Wsw4-B4</strain>
    </source>
</reference>
<gene>
    <name evidence="2" type="ORF">N7E81_10210</name>
</gene>
<dbReference type="RefSeq" id="WP_263049489.1">
    <property type="nucleotide sequence ID" value="NZ_CP106735.1"/>
</dbReference>
<keyword evidence="1" id="KW-0732">Signal</keyword>
<proteinExistence type="predicted"/>
<evidence type="ECO:0000313" key="3">
    <source>
        <dbReference type="Proteomes" id="UP001062165"/>
    </source>
</evidence>